<organism evidence="2 3">
    <name type="scientific">Saccharopolyspora thermophila</name>
    <dbReference type="NCBI Taxonomy" id="89367"/>
    <lineage>
        <taxon>Bacteria</taxon>
        <taxon>Bacillati</taxon>
        <taxon>Actinomycetota</taxon>
        <taxon>Actinomycetes</taxon>
        <taxon>Pseudonocardiales</taxon>
        <taxon>Pseudonocardiaceae</taxon>
        <taxon>Saccharopolyspora</taxon>
    </lineage>
</organism>
<gene>
    <name evidence="2" type="ORF">GCM10009545_46840</name>
</gene>
<evidence type="ECO:0000256" key="1">
    <source>
        <dbReference type="SAM" id="Phobius"/>
    </source>
</evidence>
<proteinExistence type="predicted"/>
<evidence type="ECO:0000313" key="3">
    <source>
        <dbReference type="Proteomes" id="UP001500220"/>
    </source>
</evidence>
<comment type="caution">
    <text evidence="2">The sequence shown here is derived from an EMBL/GenBank/DDBJ whole genome shotgun (WGS) entry which is preliminary data.</text>
</comment>
<keyword evidence="3" id="KW-1185">Reference proteome</keyword>
<reference evidence="3" key="1">
    <citation type="journal article" date="2019" name="Int. J. Syst. Evol. Microbiol.">
        <title>The Global Catalogue of Microorganisms (GCM) 10K type strain sequencing project: providing services to taxonomists for standard genome sequencing and annotation.</title>
        <authorList>
            <consortium name="The Broad Institute Genomics Platform"/>
            <consortium name="The Broad Institute Genome Sequencing Center for Infectious Disease"/>
            <person name="Wu L."/>
            <person name="Ma J."/>
        </authorList>
    </citation>
    <scope>NUCLEOTIDE SEQUENCE [LARGE SCALE GENOMIC DNA]</scope>
    <source>
        <strain evidence="3">JCM 10664</strain>
    </source>
</reference>
<keyword evidence="1" id="KW-0472">Membrane</keyword>
<dbReference type="Proteomes" id="UP001500220">
    <property type="component" value="Unassembled WGS sequence"/>
</dbReference>
<name>A0ABP3NBT3_9PSEU</name>
<keyword evidence="1" id="KW-0812">Transmembrane</keyword>
<evidence type="ECO:0000313" key="2">
    <source>
        <dbReference type="EMBL" id="GAA0538808.1"/>
    </source>
</evidence>
<dbReference type="EMBL" id="BAAAHC010000024">
    <property type="protein sequence ID" value="GAA0538808.1"/>
    <property type="molecule type" value="Genomic_DNA"/>
</dbReference>
<sequence length="74" mass="7594">MLPLVLLVLLVVGRFAVVTVLPVLLLVGLAVVSGMVRTTGLLLVGVGAALRLVMVGVDRLAERAPAPRLGVSGR</sequence>
<keyword evidence="1" id="KW-1133">Transmembrane helix</keyword>
<feature type="transmembrane region" description="Helical" evidence="1">
    <location>
        <begin position="26"/>
        <end position="53"/>
    </location>
</feature>
<accession>A0ABP3NBT3</accession>
<protein>
    <submittedName>
        <fullName evidence="2">Uncharacterized protein</fullName>
    </submittedName>
</protein>